<dbReference type="PROSITE" id="PS50222">
    <property type="entry name" value="EF_HAND_2"/>
    <property type="match status" value="1"/>
</dbReference>
<dbReference type="SUPFAM" id="SSF50182">
    <property type="entry name" value="Sm-like ribonucleoproteins"/>
    <property type="match status" value="1"/>
</dbReference>
<feature type="compositionally biased region" description="Basic and acidic residues" evidence="2">
    <location>
        <begin position="724"/>
        <end position="750"/>
    </location>
</feature>
<evidence type="ECO:0000259" key="4">
    <source>
        <dbReference type="PROSITE" id="PS50222"/>
    </source>
</evidence>
<feature type="transmembrane region" description="Helical" evidence="3">
    <location>
        <begin position="128"/>
        <end position="149"/>
    </location>
</feature>
<evidence type="ECO:0000313" key="6">
    <source>
        <dbReference type="Proteomes" id="UP001363622"/>
    </source>
</evidence>
<dbReference type="InterPro" id="IPR018247">
    <property type="entry name" value="EF_Hand_1_Ca_BS"/>
</dbReference>
<evidence type="ECO:0000256" key="2">
    <source>
        <dbReference type="SAM" id="MobiDB-lite"/>
    </source>
</evidence>
<dbReference type="InterPro" id="IPR002048">
    <property type="entry name" value="EF_hand_dom"/>
</dbReference>
<keyword evidence="3" id="KW-0812">Transmembrane</keyword>
<feature type="region of interest" description="Disordered" evidence="2">
    <location>
        <begin position="803"/>
        <end position="943"/>
    </location>
</feature>
<keyword evidence="3" id="KW-1133">Transmembrane helix</keyword>
<feature type="domain" description="EF-hand" evidence="4">
    <location>
        <begin position="433"/>
        <end position="468"/>
    </location>
</feature>
<dbReference type="SUPFAM" id="SSF47473">
    <property type="entry name" value="EF-hand"/>
    <property type="match status" value="1"/>
</dbReference>
<evidence type="ECO:0000256" key="3">
    <source>
        <dbReference type="SAM" id="Phobius"/>
    </source>
</evidence>
<dbReference type="PANTHER" id="PTHR31323:SF14">
    <property type="entry name" value="MECHANOSENSITIVE ION CHANNEL PROTEIN MSY2"/>
    <property type="match status" value="1"/>
</dbReference>
<comment type="caution">
    <text evidence="5">The sequence shown here is derived from an EMBL/GenBank/DDBJ whole genome shotgun (WGS) entry which is preliminary data.</text>
</comment>
<feature type="transmembrane region" description="Helical" evidence="3">
    <location>
        <begin position="260"/>
        <end position="278"/>
    </location>
</feature>
<feature type="transmembrane region" description="Helical" evidence="3">
    <location>
        <begin position="211"/>
        <end position="230"/>
    </location>
</feature>
<dbReference type="EMBL" id="JBBPHU010000004">
    <property type="protein sequence ID" value="KAK7519125.1"/>
    <property type="molecule type" value="Genomic_DNA"/>
</dbReference>
<keyword evidence="6" id="KW-1185">Reference proteome</keyword>
<dbReference type="SMART" id="SM00054">
    <property type="entry name" value="EFh"/>
    <property type="match status" value="1"/>
</dbReference>
<organism evidence="5 6">
    <name type="scientific">Phyllosticta citriasiana</name>
    <dbReference type="NCBI Taxonomy" id="595635"/>
    <lineage>
        <taxon>Eukaryota</taxon>
        <taxon>Fungi</taxon>
        <taxon>Dikarya</taxon>
        <taxon>Ascomycota</taxon>
        <taxon>Pezizomycotina</taxon>
        <taxon>Dothideomycetes</taxon>
        <taxon>Dothideomycetes incertae sedis</taxon>
        <taxon>Botryosphaeriales</taxon>
        <taxon>Phyllostictaceae</taxon>
        <taxon>Phyllosticta</taxon>
    </lineage>
</organism>
<dbReference type="PANTHER" id="PTHR31323">
    <property type="entry name" value="MECHANOSENSITIVE ION CHANNEL PROTEIN MSY2"/>
    <property type="match status" value="1"/>
</dbReference>
<dbReference type="Gene3D" id="1.10.238.10">
    <property type="entry name" value="EF-hand"/>
    <property type="match status" value="1"/>
</dbReference>
<feature type="transmembrane region" description="Helical" evidence="3">
    <location>
        <begin position="161"/>
        <end position="181"/>
    </location>
</feature>
<sequence length="943" mass="103949">MSVHSPRSPKSPNPNRLSRQGFQPLPGNNGVEMSPNDVTIDIPLEPVVSHGSTGKRTGSHAPLTHVATVENEKAPPPPPPPGAKGRRLKHVITDDGTGRNDLENEEDYVNRLGRLYYTILNFSIFTRYFLYVAPLAICIAVPIIVGATVAQNAKIGGVRIVWFFTWVEVVWGSIWVAKIVAHGLPRAFQIVAGVVSSGVRKYALVIRNLELYLSLVGWAVTSLATFVPLMTHNPDIRAAKASGNKNADALKSWQKIVRQLLAAAVVASIVLLVEKFFVQLISINYHRKQFIGKIKENKRQVHLLGLLYDASRALFPSYCPEFEEEDYVIHDTLRLNLPKNFQGHARSGSQTPMRFLHDVGRVGDKITAAFGNIASEITGKNVFNPDSAHSIVIQALEKPRSSEALAKRLWMSFVVEGKNALYPEDVKEVLGASRETEAEEAFLALDADGNGDVNLEEMILMVTEIGRTRKSVATSMHDVDQAINVLDDMLCVVVFVAAVFIFIAFLNASFVTMLATAGTALLSLSFVFSATCQEVLGSCIFLFVKHPYDVGDRVDLTTGTDQLTVEHISLLFTVFKRVTNGRTVQIPNTVLNSLWIENTSRSQAMREQVPIYVSFDTSFEDITALKIEMQSFVRAPENNRDFHSDIDVTVNGIAELNKLELIIEIRHKSNWGNETLRAMRRSKFMCALVQALRKIPIAPPGGNDAVLGSSDRPQFSVAISSGEAEERRQAYLDDKESKRLFPSKKPEPPTERSSSIDYLSRASGAGPHSSMNAETQAINQLNARNAAYDTYRDDAFQERGEEASFTALPRSERASMNAQDVEDVRNTLRREGTLGKRKAGERGLQARATPLSRVPTINEPQSAVEAGATSGYQQSTYDYPSSTTAYNTTVAQSPPSYQYPPSTHSQHSQSPSLGPNPNPNPNRRSNNPYYASGARPSSTESPH</sequence>
<keyword evidence="1" id="KW-0106">Calcium</keyword>
<feature type="compositionally biased region" description="Basic and acidic residues" evidence="2">
    <location>
        <begin position="822"/>
        <end position="841"/>
    </location>
</feature>
<dbReference type="InterPro" id="IPR006685">
    <property type="entry name" value="MscS_channel_2nd"/>
</dbReference>
<dbReference type="InterPro" id="IPR058650">
    <property type="entry name" value="Msy1/2-like"/>
</dbReference>
<proteinExistence type="predicted"/>
<reference evidence="5 6" key="1">
    <citation type="submission" date="2024-04" db="EMBL/GenBank/DDBJ databases">
        <title>Phyllosticta paracitricarpa is synonymous to the EU quarantine fungus P. citricarpa based on phylogenomic analyses.</title>
        <authorList>
            <consortium name="Lawrence Berkeley National Laboratory"/>
            <person name="Van Ingen-Buijs V.A."/>
            <person name="Van Westerhoven A.C."/>
            <person name="Haridas S."/>
            <person name="Skiadas P."/>
            <person name="Martin F."/>
            <person name="Groenewald J.Z."/>
            <person name="Crous P.W."/>
            <person name="Seidl M.F."/>
        </authorList>
    </citation>
    <scope>NUCLEOTIDE SEQUENCE [LARGE SCALE GENOMIC DNA]</scope>
    <source>
        <strain evidence="5 6">CBS 123371</strain>
    </source>
</reference>
<protein>
    <submittedName>
        <fullName evidence="5">Mechanosensitive ion channel-domain-containing protein</fullName>
    </submittedName>
</protein>
<feature type="compositionally biased region" description="Low complexity" evidence="2">
    <location>
        <begin position="892"/>
        <end position="913"/>
    </location>
</feature>
<evidence type="ECO:0000256" key="1">
    <source>
        <dbReference type="ARBA" id="ARBA00022837"/>
    </source>
</evidence>
<dbReference type="InterPro" id="IPR010920">
    <property type="entry name" value="LSM_dom_sf"/>
</dbReference>
<dbReference type="Proteomes" id="UP001363622">
    <property type="component" value="Unassembled WGS sequence"/>
</dbReference>
<feature type="compositionally biased region" description="Low complexity" evidence="2">
    <location>
        <begin position="1"/>
        <end position="19"/>
    </location>
</feature>
<keyword evidence="3" id="KW-0472">Membrane</keyword>
<feature type="compositionally biased region" description="Polar residues" evidence="2">
    <location>
        <begin position="870"/>
        <end position="891"/>
    </location>
</feature>
<feature type="region of interest" description="Disordered" evidence="2">
    <location>
        <begin position="719"/>
        <end position="771"/>
    </location>
</feature>
<gene>
    <name evidence="5" type="ORF">IWZ03DRAFT_165013</name>
</gene>
<evidence type="ECO:0000313" key="5">
    <source>
        <dbReference type="EMBL" id="KAK7519125.1"/>
    </source>
</evidence>
<feature type="region of interest" description="Disordered" evidence="2">
    <location>
        <begin position="1"/>
        <end position="88"/>
    </location>
</feature>
<feature type="transmembrane region" description="Helical" evidence="3">
    <location>
        <begin position="490"/>
        <end position="515"/>
    </location>
</feature>
<dbReference type="InterPro" id="IPR011992">
    <property type="entry name" value="EF-hand-dom_pair"/>
</dbReference>
<name>A0ABR1KRX3_9PEZI</name>
<dbReference type="PROSITE" id="PS00018">
    <property type="entry name" value="EF_HAND_1"/>
    <property type="match status" value="1"/>
</dbReference>
<accession>A0ABR1KRX3</accession>
<dbReference type="Pfam" id="PF00924">
    <property type="entry name" value="MS_channel_2nd"/>
    <property type="match status" value="1"/>
</dbReference>
<dbReference type="Pfam" id="PF25886">
    <property type="entry name" value="Msy1"/>
    <property type="match status" value="1"/>
</dbReference>